<dbReference type="PANTHER" id="PTHR22911:SF103">
    <property type="entry name" value="BLR2811 PROTEIN"/>
    <property type="match status" value="1"/>
</dbReference>
<reference evidence="3 4" key="1">
    <citation type="submission" date="2017-09" db="EMBL/GenBank/DDBJ databases">
        <authorList>
            <person name="Ehlers B."/>
            <person name="Leendertz F.H."/>
        </authorList>
    </citation>
    <scope>NUCLEOTIDE SEQUENCE [LARGE SCALE GENOMIC DNA]</scope>
    <source>
        <strain evidence="3 4">USBA 140</strain>
    </source>
</reference>
<feature type="transmembrane region" description="Helical" evidence="1">
    <location>
        <begin position="30"/>
        <end position="46"/>
    </location>
</feature>
<dbReference type="Pfam" id="PF00892">
    <property type="entry name" value="EamA"/>
    <property type="match status" value="2"/>
</dbReference>
<evidence type="ECO:0000259" key="2">
    <source>
        <dbReference type="Pfam" id="PF00892"/>
    </source>
</evidence>
<keyword evidence="1" id="KW-1133">Transmembrane helix</keyword>
<feature type="domain" description="EamA" evidence="2">
    <location>
        <begin position="2"/>
        <end position="133"/>
    </location>
</feature>
<feature type="transmembrane region" description="Helical" evidence="1">
    <location>
        <begin position="230"/>
        <end position="249"/>
    </location>
</feature>
<dbReference type="AlphaFoldDB" id="A0A286GTM2"/>
<dbReference type="InterPro" id="IPR037185">
    <property type="entry name" value="EmrE-like"/>
</dbReference>
<proteinExistence type="predicted"/>
<feature type="transmembrane region" description="Helical" evidence="1">
    <location>
        <begin position="171"/>
        <end position="195"/>
    </location>
</feature>
<name>A0A286GTM2_9PROT</name>
<feature type="transmembrane region" description="Helical" evidence="1">
    <location>
        <begin position="66"/>
        <end position="84"/>
    </location>
</feature>
<protein>
    <submittedName>
        <fullName evidence="3">EamA domain-containing membrane protein RarD</fullName>
    </submittedName>
</protein>
<keyword evidence="1" id="KW-0812">Transmembrane</keyword>
<feature type="transmembrane region" description="Helical" evidence="1">
    <location>
        <begin position="90"/>
        <end position="111"/>
    </location>
</feature>
<gene>
    <name evidence="3" type="ORF">SAMN05421508_108123</name>
</gene>
<keyword evidence="1" id="KW-0472">Membrane</keyword>
<feature type="transmembrane region" description="Helical" evidence="1">
    <location>
        <begin position="201"/>
        <end position="223"/>
    </location>
</feature>
<dbReference type="InterPro" id="IPR000620">
    <property type="entry name" value="EamA_dom"/>
</dbReference>
<dbReference type="EMBL" id="OCNJ01000008">
    <property type="protein sequence ID" value="SOD98885.1"/>
    <property type="molecule type" value="Genomic_DNA"/>
</dbReference>
<dbReference type="SUPFAM" id="SSF103481">
    <property type="entry name" value="Multidrug resistance efflux transporter EmrE"/>
    <property type="match status" value="2"/>
</dbReference>
<accession>A0A286GTM2</accession>
<sequence length="283" mass="29254">MLILAATVVFSAMDGVSKFLTGSVPPVEVAFGRYVFYLLFLSPLLLKGGRRTLTTVLRPKRPVLQVVRGALMLASALFFITALADTPLAAATAIFFVCPMIQTALAIPLLGEKVGPRRWIAVGAGFVGMLIVVRPGGDPIGWGAVLALGSAVSWAGAVIASRRIGTDDGALVTSFWTGFVGLVGAGVAVPFVWVMPSGGDMVLMAAMGAFAVAGHVLAVKAYALGEASTLAPFTYAQIVWAGVIGLAVFGHVPTATTLLGSAVIVGSGVYIWHRERVQGRASA</sequence>
<dbReference type="Proteomes" id="UP000219621">
    <property type="component" value="Unassembled WGS sequence"/>
</dbReference>
<organism evidence="3 4">
    <name type="scientific">Caenispirillum bisanense</name>
    <dbReference type="NCBI Taxonomy" id="414052"/>
    <lineage>
        <taxon>Bacteria</taxon>
        <taxon>Pseudomonadati</taxon>
        <taxon>Pseudomonadota</taxon>
        <taxon>Alphaproteobacteria</taxon>
        <taxon>Rhodospirillales</taxon>
        <taxon>Novispirillaceae</taxon>
        <taxon>Caenispirillum</taxon>
    </lineage>
</organism>
<dbReference type="PANTHER" id="PTHR22911">
    <property type="entry name" value="ACYL-MALONYL CONDENSING ENZYME-RELATED"/>
    <property type="match status" value="1"/>
</dbReference>
<feature type="transmembrane region" description="Helical" evidence="1">
    <location>
        <begin position="118"/>
        <end position="134"/>
    </location>
</feature>
<feature type="transmembrane region" description="Helical" evidence="1">
    <location>
        <begin position="140"/>
        <end position="159"/>
    </location>
</feature>
<dbReference type="GO" id="GO:0016020">
    <property type="term" value="C:membrane"/>
    <property type="evidence" value="ECO:0007669"/>
    <property type="project" value="InterPro"/>
</dbReference>
<evidence type="ECO:0000256" key="1">
    <source>
        <dbReference type="SAM" id="Phobius"/>
    </source>
</evidence>
<evidence type="ECO:0000313" key="4">
    <source>
        <dbReference type="Proteomes" id="UP000219621"/>
    </source>
</evidence>
<evidence type="ECO:0000313" key="3">
    <source>
        <dbReference type="EMBL" id="SOD98885.1"/>
    </source>
</evidence>
<keyword evidence="4" id="KW-1185">Reference proteome</keyword>
<feature type="domain" description="EamA" evidence="2">
    <location>
        <begin position="142"/>
        <end position="267"/>
    </location>
</feature>